<feature type="transmembrane region" description="Helical" evidence="1">
    <location>
        <begin position="47"/>
        <end position="68"/>
    </location>
</feature>
<keyword evidence="3" id="KW-1185">Reference proteome</keyword>
<evidence type="ECO:0000313" key="3">
    <source>
        <dbReference type="Proteomes" id="UP001597227"/>
    </source>
</evidence>
<feature type="transmembrane region" description="Helical" evidence="1">
    <location>
        <begin position="75"/>
        <end position="93"/>
    </location>
</feature>
<feature type="transmembrane region" description="Helical" evidence="1">
    <location>
        <begin position="105"/>
        <end position="131"/>
    </location>
</feature>
<proteinExistence type="predicted"/>
<name>A0ABW4MYU4_9BACI</name>
<protein>
    <submittedName>
        <fullName evidence="2">ECF transporter S component</fullName>
    </submittedName>
</protein>
<evidence type="ECO:0000313" key="2">
    <source>
        <dbReference type="EMBL" id="MFD1781595.1"/>
    </source>
</evidence>
<accession>A0ABW4MYU4</accession>
<keyword evidence="1" id="KW-0812">Transmembrane</keyword>
<comment type="caution">
    <text evidence="2">The sequence shown here is derived from an EMBL/GenBank/DDBJ whole genome shotgun (WGS) entry which is preliminary data.</text>
</comment>
<evidence type="ECO:0000256" key="1">
    <source>
        <dbReference type="SAM" id="Phobius"/>
    </source>
</evidence>
<gene>
    <name evidence="2" type="ORF">ACFSFW_23390</name>
</gene>
<dbReference type="EMBL" id="JBHUEK010000034">
    <property type="protein sequence ID" value="MFD1781595.1"/>
    <property type="molecule type" value="Genomic_DNA"/>
</dbReference>
<keyword evidence="1" id="KW-0472">Membrane</keyword>
<organism evidence="2 3">
    <name type="scientific">Fredinandcohnia salidurans</name>
    <dbReference type="NCBI Taxonomy" id="2595041"/>
    <lineage>
        <taxon>Bacteria</taxon>
        <taxon>Bacillati</taxon>
        <taxon>Bacillota</taxon>
        <taxon>Bacilli</taxon>
        <taxon>Bacillales</taxon>
        <taxon>Bacillaceae</taxon>
        <taxon>Fredinandcohnia</taxon>
    </lineage>
</organism>
<keyword evidence="1" id="KW-1133">Transmembrane helix</keyword>
<dbReference type="RefSeq" id="WP_388042004.1">
    <property type="nucleotide sequence ID" value="NZ_JBHUEK010000034.1"/>
</dbReference>
<feature type="transmembrane region" description="Helical" evidence="1">
    <location>
        <begin position="12"/>
        <end position="35"/>
    </location>
</feature>
<sequence length="196" mass="20879">MKNIGLKHDFTVLAITLIPVGIALNVTIGQLVSILKLPLFVDNAGTIVVGMIAGPWVGIIAGGLSNLVRGIVDPVLIAFAPVSMLMGLLAGLLSYKGLINKLPKAIFAGILAGMLSVVIATPITVMVFGGISGTGSDVITAFFLAAGFDMWQAVTIQKMFIESIDRILCFLIAFWIIKKMSPRYLVKHNYGTSYIN</sequence>
<feature type="transmembrane region" description="Helical" evidence="1">
    <location>
        <begin position="138"/>
        <end position="154"/>
    </location>
</feature>
<dbReference type="Proteomes" id="UP001597227">
    <property type="component" value="Unassembled WGS sequence"/>
</dbReference>
<reference evidence="3" key="1">
    <citation type="journal article" date="2019" name="Int. J. Syst. Evol. Microbiol.">
        <title>The Global Catalogue of Microorganisms (GCM) 10K type strain sequencing project: providing services to taxonomists for standard genome sequencing and annotation.</title>
        <authorList>
            <consortium name="The Broad Institute Genomics Platform"/>
            <consortium name="The Broad Institute Genome Sequencing Center for Infectious Disease"/>
            <person name="Wu L."/>
            <person name="Ma J."/>
        </authorList>
    </citation>
    <scope>NUCLEOTIDE SEQUENCE [LARGE SCALE GENOMIC DNA]</scope>
    <source>
        <strain evidence="3">CCUG 15531</strain>
    </source>
</reference>
<dbReference type="Gene3D" id="1.10.1760.20">
    <property type="match status" value="1"/>
</dbReference>